<proteinExistence type="predicted"/>
<reference evidence="1" key="1">
    <citation type="submission" date="2021-10" db="EMBL/GenBank/DDBJ databases">
        <title>Melipona bicolor Genome sequencing and assembly.</title>
        <authorList>
            <person name="Araujo N.S."/>
            <person name="Arias M.C."/>
        </authorList>
    </citation>
    <scope>NUCLEOTIDE SEQUENCE</scope>
    <source>
        <strain evidence="1">USP_2M_L1-L4_2017</strain>
        <tissue evidence="1">Whole body</tissue>
    </source>
</reference>
<accession>A0AA40GGK7</accession>
<dbReference type="Proteomes" id="UP001177670">
    <property type="component" value="Unassembled WGS sequence"/>
</dbReference>
<name>A0AA40GGK7_9HYME</name>
<evidence type="ECO:0000313" key="1">
    <source>
        <dbReference type="EMBL" id="KAK1137317.1"/>
    </source>
</evidence>
<dbReference type="AlphaFoldDB" id="A0AA40GGK7"/>
<gene>
    <name evidence="1" type="ORF">K0M31_001829</name>
</gene>
<comment type="caution">
    <text evidence="1">The sequence shown here is derived from an EMBL/GenBank/DDBJ whole genome shotgun (WGS) entry which is preliminary data.</text>
</comment>
<sequence>MRIAKNLIINTLIKTRNYECFGDLSPYTENEDIPKDDIMAMKEKIRQLIVKEKIHQVLIYRLQVHHQQLMSSFQEHESKKSRISNFVSLDMKLKIINIVRQHPK</sequence>
<evidence type="ECO:0000313" key="2">
    <source>
        <dbReference type="Proteomes" id="UP001177670"/>
    </source>
</evidence>
<keyword evidence="2" id="KW-1185">Reference proteome</keyword>
<organism evidence="1 2">
    <name type="scientific">Melipona bicolor</name>
    <dbReference type="NCBI Taxonomy" id="60889"/>
    <lineage>
        <taxon>Eukaryota</taxon>
        <taxon>Metazoa</taxon>
        <taxon>Ecdysozoa</taxon>
        <taxon>Arthropoda</taxon>
        <taxon>Hexapoda</taxon>
        <taxon>Insecta</taxon>
        <taxon>Pterygota</taxon>
        <taxon>Neoptera</taxon>
        <taxon>Endopterygota</taxon>
        <taxon>Hymenoptera</taxon>
        <taxon>Apocrita</taxon>
        <taxon>Aculeata</taxon>
        <taxon>Apoidea</taxon>
        <taxon>Anthophila</taxon>
        <taxon>Apidae</taxon>
        <taxon>Melipona</taxon>
    </lineage>
</organism>
<protein>
    <submittedName>
        <fullName evidence="1">Uncharacterized protein</fullName>
    </submittedName>
</protein>
<dbReference type="EMBL" id="JAHYIQ010000001">
    <property type="protein sequence ID" value="KAK1137317.1"/>
    <property type="molecule type" value="Genomic_DNA"/>
</dbReference>